<feature type="compositionally biased region" description="Pro residues" evidence="1">
    <location>
        <begin position="433"/>
        <end position="448"/>
    </location>
</feature>
<reference evidence="2" key="1">
    <citation type="submission" date="2022-08" db="EMBL/GenBank/DDBJ databases">
        <title>A Global Phylogenomic Analysis of the Shiitake Genus Lentinula.</title>
        <authorList>
            <consortium name="DOE Joint Genome Institute"/>
            <person name="Sierra-Patev S."/>
            <person name="Min B."/>
            <person name="Naranjo-Ortiz M."/>
            <person name="Looney B."/>
            <person name="Konkel Z."/>
            <person name="Slot J.C."/>
            <person name="Sakamoto Y."/>
            <person name="Steenwyk J.L."/>
            <person name="Rokas A."/>
            <person name="Carro J."/>
            <person name="Camarero S."/>
            <person name="Ferreira P."/>
            <person name="Molpeceres G."/>
            <person name="Ruiz-Duenas F.J."/>
            <person name="Serrano A."/>
            <person name="Henrissat B."/>
            <person name="Drula E."/>
            <person name="Hughes K.W."/>
            <person name="Mata J.L."/>
            <person name="Ishikawa N.K."/>
            <person name="Vargas-Isla R."/>
            <person name="Ushijima S."/>
            <person name="Smith C.A."/>
            <person name="Ahrendt S."/>
            <person name="Andreopoulos W."/>
            <person name="He G."/>
            <person name="Labutti K."/>
            <person name="Lipzen A."/>
            <person name="Ng V."/>
            <person name="Riley R."/>
            <person name="Sandor L."/>
            <person name="Barry K."/>
            <person name="Martinez A.T."/>
            <person name="Xiao Y."/>
            <person name="Gibbons J.G."/>
            <person name="Terashima K."/>
            <person name="Grigoriev I.V."/>
            <person name="Hibbett D.S."/>
        </authorList>
    </citation>
    <scope>NUCLEOTIDE SEQUENCE</scope>
    <source>
        <strain evidence="2">RHP3577 ss4</strain>
    </source>
</reference>
<feature type="region of interest" description="Disordered" evidence="1">
    <location>
        <begin position="143"/>
        <end position="186"/>
    </location>
</feature>
<keyword evidence="3" id="KW-1185">Reference proteome</keyword>
<feature type="compositionally biased region" description="Basic and acidic residues" evidence="1">
    <location>
        <begin position="325"/>
        <end position="338"/>
    </location>
</feature>
<feature type="region of interest" description="Disordered" evidence="1">
    <location>
        <begin position="1"/>
        <end position="57"/>
    </location>
</feature>
<sequence length="599" mass="66576">MANDRNQKRGNKGGTGTRKQRNSRANLHGQLDMPHSSGPAPVPPPSQKARPKPIPVYKGTPAYEQMQILHPKTPCETDIAAAEQLMAFQNQTLSQTAQCTRRSKPLTADQLPLTLDEQVFAGAMGLSKADMLQQREFERQYGLEDMSSEPEEDEDTSQRVFTQRTKQRKRFKSISPAEDNPPSMDLEDFEGVGHTFDDDHDGVSSDTEDELQKAWNELVGSVDKFDIIFEVPYKSSQRNLTGITSHTVFTVFIQELAKKMNTRLSLLSNISYLPSYKPKSRTTDVMLEGEEDWIMLIKDAWDHVQNTRGRKPKAWTIRIFDKSPTETGKAKENDDGVKSRKKSSATVPSEQLPASHSDAGILVAIQGKNHCNACQTACYVLANGDHYRFDDEDMNTWVQLASRHQATVNDPPSCILARLGEKLGHQKRRNAPTLPPPPSVPFVPPQTPLAPAPATDAIAQAMTMVGTVTPLLAMLMNGNCGSREHSPPRTSSSKRHHADSSPAPASSPYKASPSRNEELLIWLPKVDADVERGKRNASYAQYGGILTEKGIFDLDDLVRLTSEHLEAFTGMAYGFCDRLLRYAREDMGIKLPKKARIGQ</sequence>
<feature type="compositionally biased region" description="Low complexity" evidence="1">
    <location>
        <begin position="500"/>
        <end position="512"/>
    </location>
</feature>
<evidence type="ECO:0000256" key="1">
    <source>
        <dbReference type="SAM" id="MobiDB-lite"/>
    </source>
</evidence>
<feature type="region of interest" description="Disordered" evidence="1">
    <location>
        <begin position="479"/>
        <end position="512"/>
    </location>
</feature>
<name>A0ABQ8VKG0_9AGAR</name>
<proteinExistence type="predicted"/>
<accession>A0ABQ8VKG0</accession>
<feature type="region of interest" description="Disordered" evidence="1">
    <location>
        <begin position="427"/>
        <end position="448"/>
    </location>
</feature>
<gene>
    <name evidence="2" type="ORF">C8R41DRAFT_866000</name>
</gene>
<feature type="compositionally biased region" description="Acidic residues" evidence="1">
    <location>
        <begin position="146"/>
        <end position="155"/>
    </location>
</feature>
<protein>
    <recommendedName>
        <fullName evidence="4">SAM domain-containing protein</fullName>
    </recommendedName>
</protein>
<feature type="region of interest" description="Disordered" evidence="1">
    <location>
        <begin position="325"/>
        <end position="353"/>
    </location>
</feature>
<dbReference type="Proteomes" id="UP001150217">
    <property type="component" value="Unassembled WGS sequence"/>
</dbReference>
<comment type="caution">
    <text evidence="2">The sequence shown here is derived from an EMBL/GenBank/DDBJ whole genome shotgun (WGS) entry which is preliminary data.</text>
</comment>
<feature type="compositionally biased region" description="Polar residues" evidence="1">
    <location>
        <begin position="344"/>
        <end position="353"/>
    </location>
</feature>
<organism evidence="2 3">
    <name type="scientific">Lentinula lateritia</name>
    <dbReference type="NCBI Taxonomy" id="40482"/>
    <lineage>
        <taxon>Eukaryota</taxon>
        <taxon>Fungi</taxon>
        <taxon>Dikarya</taxon>
        <taxon>Basidiomycota</taxon>
        <taxon>Agaricomycotina</taxon>
        <taxon>Agaricomycetes</taxon>
        <taxon>Agaricomycetidae</taxon>
        <taxon>Agaricales</taxon>
        <taxon>Marasmiineae</taxon>
        <taxon>Omphalotaceae</taxon>
        <taxon>Lentinula</taxon>
    </lineage>
</organism>
<dbReference type="EMBL" id="JANVFT010000025">
    <property type="protein sequence ID" value="KAJ4496879.1"/>
    <property type="molecule type" value="Genomic_DNA"/>
</dbReference>
<evidence type="ECO:0000313" key="3">
    <source>
        <dbReference type="Proteomes" id="UP001150217"/>
    </source>
</evidence>
<evidence type="ECO:0000313" key="2">
    <source>
        <dbReference type="EMBL" id="KAJ4496879.1"/>
    </source>
</evidence>
<evidence type="ECO:0008006" key="4">
    <source>
        <dbReference type="Google" id="ProtNLM"/>
    </source>
</evidence>